<keyword evidence="7 9" id="KW-1133">Transmembrane helix</keyword>
<evidence type="ECO:0000256" key="1">
    <source>
        <dbReference type="ARBA" id="ARBA00004141"/>
    </source>
</evidence>
<dbReference type="SFLD" id="SFLDS00003">
    <property type="entry name" value="Haloacid_Dehalogenase"/>
    <property type="match status" value="1"/>
</dbReference>
<dbReference type="PRINTS" id="PR00119">
    <property type="entry name" value="CATATPASE"/>
</dbReference>
<dbReference type="Gene3D" id="3.40.1110.10">
    <property type="entry name" value="Calcium-transporting ATPase, cytoplasmic domain N"/>
    <property type="match status" value="1"/>
</dbReference>
<keyword evidence="6" id="KW-1278">Translocase</keyword>
<dbReference type="InterPro" id="IPR023298">
    <property type="entry name" value="ATPase_P-typ_TM_dom_sf"/>
</dbReference>
<evidence type="ECO:0000256" key="6">
    <source>
        <dbReference type="ARBA" id="ARBA00022967"/>
    </source>
</evidence>
<keyword evidence="3 9" id="KW-0812">Transmembrane</keyword>
<dbReference type="Pfam" id="PF00122">
    <property type="entry name" value="E1-E2_ATPase"/>
    <property type="match status" value="1"/>
</dbReference>
<evidence type="ECO:0000313" key="12">
    <source>
        <dbReference type="Proteomes" id="UP000070326"/>
    </source>
</evidence>
<dbReference type="EMBL" id="LSQZ01000014">
    <property type="protein sequence ID" value="KXI14045.1"/>
    <property type="molecule type" value="Genomic_DNA"/>
</dbReference>
<feature type="transmembrane region" description="Helical" evidence="9">
    <location>
        <begin position="281"/>
        <end position="308"/>
    </location>
</feature>
<evidence type="ECO:0000256" key="3">
    <source>
        <dbReference type="ARBA" id="ARBA00022692"/>
    </source>
</evidence>
<dbReference type="eggNOG" id="COG0474">
    <property type="taxonomic scope" value="Bacteria"/>
</dbReference>
<feature type="domain" description="Cation-transporting P-type ATPase N-terminal" evidence="10">
    <location>
        <begin position="8"/>
        <end position="81"/>
    </location>
</feature>
<dbReference type="PRINTS" id="PR00120">
    <property type="entry name" value="HATPASE"/>
</dbReference>
<dbReference type="InterPro" id="IPR023214">
    <property type="entry name" value="HAD_sf"/>
</dbReference>
<feature type="transmembrane region" description="Helical" evidence="9">
    <location>
        <begin position="864"/>
        <end position="884"/>
    </location>
</feature>
<dbReference type="InterPro" id="IPR023299">
    <property type="entry name" value="ATPase_P-typ_cyto_dom_N"/>
</dbReference>
<dbReference type="Pfam" id="PF00690">
    <property type="entry name" value="Cation_ATPase_N"/>
    <property type="match status" value="1"/>
</dbReference>
<dbReference type="InterPro" id="IPR006068">
    <property type="entry name" value="ATPase_P-typ_cation-transptr_C"/>
</dbReference>
<comment type="similarity">
    <text evidence="2">Belongs to the cation transport ATPase (P-type) (TC 3.A.3) family. Type IIA subfamily.</text>
</comment>
<dbReference type="Proteomes" id="UP000070326">
    <property type="component" value="Unassembled WGS sequence"/>
</dbReference>
<dbReference type="SUPFAM" id="SSF81653">
    <property type="entry name" value="Calcium ATPase, transduction domain A"/>
    <property type="match status" value="1"/>
</dbReference>
<evidence type="ECO:0000256" key="7">
    <source>
        <dbReference type="ARBA" id="ARBA00022989"/>
    </source>
</evidence>
<dbReference type="FunFam" id="3.40.50.1000:FF:000028">
    <property type="entry name" value="Calcium-transporting P-type ATPase, putative"/>
    <property type="match status" value="1"/>
</dbReference>
<dbReference type="GO" id="GO:0016020">
    <property type="term" value="C:membrane"/>
    <property type="evidence" value="ECO:0007669"/>
    <property type="project" value="UniProtKB-SubCell"/>
</dbReference>
<dbReference type="InterPro" id="IPR044492">
    <property type="entry name" value="P_typ_ATPase_HD_dom"/>
</dbReference>
<dbReference type="InterPro" id="IPR059000">
    <property type="entry name" value="ATPase_P-type_domA"/>
</dbReference>
<dbReference type="SMART" id="SM00831">
    <property type="entry name" value="Cation_ATPase_N"/>
    <property type="match status" value="1"/>
</dbReference>
<dbReference type="SUPFAM" id="SSF81665">
    <property type="entry name" value="Calcium ATPase, transmembrane domain M"/>
    <property type="match status" value="1"/>
</dbReference>
<dbReference type="Gene3D" id="3.40.50.1000">
    <property type="entry name" value="HAD superfamily/HAD-like"/>
    <property type="match status" value="1"/>
</dbReference>
<dbReference type="PANTHER" id="PTHR42861">
    <property type="entry name" value="CALCIUM-TRANSPORTING ATPASE"/>
    <property type="match status" value="1"/>
</dbReference>
<dbReference type="AlphaFoldDB" id="A0A135YXC1"/>
<dbReference type="PATRIC" id="fig|1261.5.peg.382"/>
<sequence length="903" mass="98271">MERNTKEKYYLLEADDAIAKLDSSKNGLSEVEAQKRLNDFGKNELREKESDPTWKIFLESFKDPMVIILIGAAILQIVTGSVMESLIIFVVLILNAVLGTVQTKKAESSINSLKQMSVPSAKVIRDGQKYTVSSTEVVPGDIVLLEAGDYVPADGRLIEAESLKIVEGMLTGESEPAQKSTGRLIEESSVGDRVNMVYSTSMVVNGRATYVCTRTGMDTEIGKIADLLENTDAKQTPLQSNIEVFSKKLGVAIVLICILIFGIQVFRAYTHPTGVEMKTVILNSFMFAVAIAVAAIPEALSSIVTIVLSIGTKTMSKKNSIIRKLPAVETLGSTSIICTDKTGTLTMNKMTAVEYYKYSKDAESIEVVEEPKKDSVDLENFNSEDMLNIAAALCNDSVIKEDGKEIGDPTEVALTVLADKKGYISDRVRDIYPRLQELPFDSDRKLMSTYHKINSKGIMITKGAPDIIISRSSKVLVGSQVIEMTEDIKNEVRDQNEKYSNKALRVLAFGYRQMDEGKKIGIEDEDNFIFIGLVAMIDPPRNEVIEAVAKAKSAGIKPIMITGDHKTTAVAIGKNIGLFNEGDISYTGLELDNLTDEELDKQLEKISVYARVSPENKIRIVGAWQKKNKVTAMTGDGVNDAPALKNADIGIAMGSGTEVAKEAASMVLVDDNFASIIAAVEVGRTVYSNIKKSITYLFSGNLGAIISILFAVFAGWTNPYTALQLIFINMVNDSIPAIALGMEKPEEGVMSMDPREKNEGLLGGGTLQAILSRGVFVGIAAIVAQYVGMKHSPNMGVAMAFTTLLLARTLQTFACRSDFRSAFAIGFFSNKYVVGAVLICLSLLGLVLLPPVRGIFAIPAEYSMTNLAVSFLIALISVLFMEIAKAISYSKVKKLRAENRLDI</sequence>
<dbReference type="InterPro" id="IPR008250">
    <property type="entry name" value="ATPase_P-typ_transduc_dom_A_sf"/>
</dbReference>
<accession>A0A135YXC1</accession>
<keyword evidence="4" id="KW-0547">Nucleotide-binding</keyword>
<dbReference type="NCBIfam" id="TIGR01494">
    <property type="entry name" value="ATPase_P-type"/>
    <property type="match status" value="2"/>
</dbReference>
<dbReference type="Pfam" id="PF13246">
    <property type="entry name" value="Cation_ATPase"/>
    <property type="match status" value="1"/>
</dbReference>
<comment type="subcellular location">
    <subcellularLocation>
        <location evidence="1">Membrane</location>
        <topology evidence="1">Multi-pass membrane protein</topology>
    </subcellularLocation>
</comment>
<dbReference type="GO" id="GO:0016887">
    <property type="term" value="F:ATP hydrolysis activity"/>
    <property type="evidence" value="ECO:0007669"/>
    <property type="project" value="InterPro"/>
</dbReference>
<dbReference type="InterPro" id="IPR018303">
    <property type="entry name" value="ATPase_P-typ_P_site"/>
</dbReference>
<dbReference type="PROSITE" id="PS00154">
    <property type="entry name" value="ATPASE_E1_E2"/>
    <property type="match status" value="1"/>
</dbReference>
<feature type="transmembrane region" description="Helical" evidence="9">
    <location>
        <begin position="65"/>
        <end position="98"/>
    </location>
</feature>
<evidence type="ECO:0000256" key="8">
    <source>
        <dbReference type="ARBA" id="ARBA00023136"/>
    </source>
</evidence>
<organism evidence="11 12">
    <name type="scientific">Peptostreptococcus anaerobius</name>
    <dbReference type="NCBI Taxonomy" id="1261"/>
    <lineage>
        <taxon>Bacteria</taxon>
        <taxon>Bacillati</taxon>
        <taxon>Bacillota</taxon>
        <taxon>Clostridia</taxon>
        <taxon>Peptostreptococcales</taxon>
        <taxon>Peptostreptococcaceae</taxon>
        <taxon>Peptostreptococcus</taxon>
    </lineage>
</organism>
<dbReference type="InterPro" id="IPR001757">
    <property type="entry name" value="P_typ_ATPase"/>
</dbReference>
<dbReference type="Pfam" id="PF00689">
    <property type="entry name" value="Cation_ATPase_C"/>
    <property type="match status" value="1"/>
</dbReference>
<evidence type="ECO:0000256" key="5">
    <source>
        <dbReference type="ARBA" id="ARBA00022840"/>
    </source>
</evidence>
<reference evidence="11 12" key="1">
    <citation type="submission" date="2016-02" db="EMBL/GenBank/DDBJ databases">
        <authorList>
            <person name="Wen L."/>
            <person name="He K."/>
            <person name="Yang H."/>
        </authorList>
    </citation>
    <scope>NUCLEOTIDE SEQUENCE [LARGE SCALE GENOMIC DNA]</scope>
    <source>
        <strain evidence="11 12">MJR8628A</strain>
    </source>
</reference>
<evidence type="ECO:0000256" key="2">
    <source>
        <dbReference type="ARBA" id="ARBA00005675"/>
    </source>
</evidence>
<name>A0A135YXC1_9FIRM</name>
<evidence type="ECO:0000259" key="10">
    <source>
        <dbReference type="SMART" id="SM00831"/>
    </source>
</evidence>
<evidence type="ECO:0000256" key="4">
    <source>
        <dbReference type="ARBA" id="ARBA00022741"/>
    </source>
</evidence>
<dbReference type="SUPFAM" id="SSF81660">
    <property type="entry name" value="Metal cation-transporting ATPase, ATP-binding domain N"/>
    <property type="match status" value="1"/>
</dbReference>
<dbReference type="InterPro" id="IPR004014">
    <property type="entry name" value="ATPase_P-typ_cation-transptr_N"/>
</dbReference>
<evidence type="ECO:0000313" key="11">
    <source>
        <dbReference type="EMBL" id="KXI14045.1"/>
    </source>
</evidence>
<dbReference type="Gene3D" id="1.20.1110.10">
    <property type="entry name" value="Calcium-transporting ATPase, transmembrane domain"/>
    <property type="match status" value="2"/>
</dbReference>
<dbReference type="SFLD" id="SFLDG00002">
    <property type="entry name" value="C1.7:_P-type_atpase_like"/>
    <property type="match status" value="1"/>
</dbReference>
<feature type="transmembrane region" description="Helical" evidence="9">
    <location>
        <begin position="694"/>
        <end position="716"/>
    </location>
</feature>
<feature type="transmembrane region" description="Helical" evidence="9">
    <location>
        <begin position="249"/>
        <end position="269"/>
    </location>
</feature>
<dbReference type="Gene3D" id="2.70.150.10">
    <property type="entry name" value="Calcium-transporting ATPase, cytoplasmic transduction domain A"/>
    <property type="match status" value="1"/>
</dbReference>
<dbReference type="SUPFAM" id="SSF56784">
    <property type="entry name" value="HAD-like"/>
    <property type="match status" value="1"/>
</dbReference>
<dbReference type="Pfam" id="PF08282">
    <property type="entry name" value="Hydrolase_3"/>
    <property type="match status" value="1"/>
</dbReference>
<evidence type="ECO:0000256" key="9">
    <source>
        <dbReference type="SAM" id="Phobius"/>
    </source>
</evidence>
<dbReference type="GO" id="GO:0005524">
    <property type="term" value="F:ATP binding"/>
    <property type="evidence" value="ECO:0007669"/>
    <property type="project" value="UniProtKB-KW"/>
</dbReference>
<protein>
    <submittedName>
        <fullName evidence="11">Putative calcium-translocating P-type ATPase, PMCA-type</fullName>
    </submittedName>
</protein>
<dbReference type="RefSeq" id="WP_061101640.1">
    <property type="nucleotide sequence ID" value="NZ_KQ961791.1"/>
</dbReference>
<proteinExistence type="inferred from homology"/>
<gene>
    <name evidence="11" type="ORF">HMPREF3195_00376</name>
</gene>
<keyword evidence="8 9" id="KW-0472">Membrane</keyword>
<feature type="transmembrane region" description="Helical" evidence="9">
    <location>
        <begin position="832"/>
        <end position="852"/>
    </location>
</feature>
<dbReference type="SFLD" id="SFLDF00027">
    <property type="entry name" value="p-type_atpase"/>
    <property type="match status" value="1"/>
</dbReference>
<comment type="caution">
    <text evidence="11">The sequence shown here is derived from an EMBL/GenBank/DDBJ whole genome shotgun (WGS) entry which is preliminary data.</text>
</comment>
<keyword evidence="5" id="KW-0067">ATP-binding</keyword>
<dbReference type="STRING" id="1261.HMPREF3195_00376"/>
<feature type="transmembrane region" description="Helical" evidence="9">
    <location>
        <begin position="761"/>
        <end position="787"/>
    </location>
</feature>
<dbReference type="InterPro" id="IPR036412">
    <property type="entry name" value="HAD-like_sf"/>
</dbReference>